<evidence type="ECO:0000313" key="1">
    <source>
        <dbReference type="Proteomes" id="UP000050792"/>
    </source>
</evidence>
<dbReference type="WBParaSite" id="SRDH1_67530.1">
    <property type="protein sequence ID" value="SRDH1_67530.1"/>
    <property type="gene ID" value="SRDH1_67530"/>
</dbReference>
<keyword evidence="1" id="KW-1185">Reference proteome</keyword>
<dbReference type="InterPro" id="IPR011009">
    <property type="entry name" value="Kinase-like_dom_sf"/>
</dbReference>
<dbReference type="PROSITE" id="PS50011">
    <property type="entry name" value="PROTEIN_KINASE_DOM"/>
    <property type="match status" value="1"/>
</dbReference>
<evidence type="ECO:0000313" key="2">
    <source>
        <dbReference type="WBParaSite" id="SRDH1_67530.1"/>
    </source>
</evidence>
<sequence>MEEIILKIAFHSIQLNELNSYKYGIIIPLNKQIICKQFNLNQWPITKLWKKIFQNLFHLKLIQRFHESKLLLPNNNDGLIVPYEIGIDERKFTIITSFYSYGNLFEWFQQRSILSMEDACTVIEYLCKAVNYLHERHIYHGNIKPYNIFFKSDNPKSLSLVLDFSVLTEINLLCNTNTNSNNNNSNMTNLLFIYWSPEYMNDIKLTNDYINATTTTTTYNNNINKQQNIYELIKALWNKKSMELDSWSIGIIMHLLFTGKLPFLEHKNLYNFLNYINNTTTNKNTTQTQLSSLLLLSKIDKNIYEIVTMLLNIDMNKRYNYKQLITTYWYNDIIKENKQRDIKSIIEYNFLTTFIKHQMETENIMKQLKHLMKNTNSNVQSLS</sequence>
<dbReference type="PANTHER" id="PTHR24347">
    <property type="entry name" value="SERINE/THREONINE-PROTEIN KINASE"/>
    <property type="match status" value="1"/>
</dbReference>
<dbReference type="GO" id="GO:0005524">
    <property type="term" value="F:ATP binding"/>
    <property type="evidence" value="ECO:0007669"/>
    <property type="project" value="InterPro"/>
</dbReference>
<name>A0A183RTT9_9TREM</name>
<dbReference type="SUPFAM" id="SSF56112">
    <property type="entry name" value="Protein kinase-like (PK-like)"/>
    <property type="match status" value="1"/>
</dbReference>
<protein>
    <submittedName>
        <fullName evidence="2">Protein kinase domain-containing protein</fullName>
    </submittedName>
</protein>
<reference evidence="1" key="1">
    <citation type="submission" date="2022-06" db="EMBL/GenBank/DDBJ databases">
        <authorList>
            <person name="Berger JAMES D."/>
            <person name="Berger JAMES D."/>
        </authorList>
    </citation>
    <scope>NUCLEOTIDE SEQUENCE [LARGE SCALE GENOMIC DNA]</scope>
</reference>
<dbReference type="SMART" id="SM00220">
    <property type="entry name" value="S_TKc"/>
    <property type="match status" value="1"/>
</dbReference>
<dbReference type="Proteomes" id="UP000050792">
    <property type="component" value="Unassembled WGS sequence"/>
</dbReference>
<organism evidence="1 2">
    <name type="scientific">Schistosoma rodhaini</name>
    <dbReference type="NCBI Taxonomy" id="6188"/>
    <lineage>
        <taxon>Eukaryota</taxon>
        <taxon>Metazoa</taxon>
        <taxon>Spiralia</taxon>
        <taxon>Lophotrochozoa</taxon>
        <taxon>Platyhelminthes</taxon>
        <taxon>Trematoda</taxon>
        <taxon>Digenea</taxon>
        <taxon>Strigeidida</taxon>
        <taxon>Schistosomatoidea</taxon>
        <taxon>Schistosomatidae</taxon>
        <taxon>Schistosoma</taxon>
    </lineage>
</organism>
<dbReference type="InterPro" id="IPR000719">
    <property type="entry name" value="Prot_kinase_dom"/>
</dbReference>
<dbReference type="Gene3D" id="1.10.510.10">
    <property type="entry name" value="Transferase(Phosphotransferase) domain 1"/>
    <property type="match status" value="1"/>
</dbReference>
<proteinExistence type="predicted"/>
<dbReference type="GO" id="GO:0004672">
    <property type="term" value="F:protein kinase activity"/>
    <property type="evidence" value="ECO:0007669"/>
    <property type="project" value="InterPro"/>
</dbReference>
<reference evidence="2" key="2">
    <citation type="submission" date="2023-11" db="UniProtKB">
        <authorList>
            <consortium name="WormBaseParasite"/>
        </authorList>
    </citation>
    <scope>IDENTIFICATION</scope>
</reference>
<dbReference type="Pfam" id="PF00069">
    <property type="entry name" value="Pkinase"/>
    <property type="match status" value="2"/>
</dbReference>
<accession>A0A183RTT9</accession>
<dbReference type="AlphaFoldDB" id="A0A183RTT9"/>